<evidence type="ECO:0000256" key="5">
    <source>
        <dbReference type="ARBA" id="ARBA00023078"/>
    </source>
</evidence>
<keyword evidence="5 8" id="KW-0793">Thylakoid</keyword>
<sequence>MDMRLLIVLIPVLAAASWALYNIGRAALQQLRSMNS</sequence>
<evidence type="ECO:0000256" key="2">
    <source>
        <dbReference type="ARBA" id="ARBA00022531"/>
    </source>
</evidence>
<name>A0A1G4NW73_9FLOR</name>
<dbReference type="NCBIfam" id="NF009711">
    <property type="entry name" value="PRK13240.1"/>
    <property type="match status" value="1"/>
</dbReference>
<dbReference type="GO" id="GO:0009535">
    <property type="term" value="C:chloroplast thylakoid membrane"/>
    <property type="evidence" value="ECO:0007669"/>
    <property type="project" value="UniProtKB-SubCell"/>
</dbReference>
<protein>
    <recommendedName>
        <fullName evidence="8">Photosystem II reaction center protein Y</fullName>
    </recommendedName>
</protein>
<dbReference type="Pfam" id="PF06298">
    <property type="entry name" value="PsbY"/>
    <property type="match status" value="1"/>
</dbReference>
<keyword evidence="4 8" id="KW-1133">Transmembrane helix</keyword>
<comment type="subcellular location">
    <subcellularLocation>
        <location evidence="1">Membrane</location>
    </subcellularLocation>
    <subcellularLocation>
        <location evidence="8">Plastid</location>
        <location evidence="8">Chloroplast thylakoid membrane</location>
        <topology evidence="8">Single-pass membrane protein</topology>
    </subcellularLocation>
</comment>
<evidence type="ECO:0000256" key="3">
    <source>
        <dbReference type="ARBA" id="ARBA00022692"/>
    </source>
</evidence>
<dbReference type="AlphaFoldDB" id="A0A1G4NW73"/>
<dbReference type="InterPro" id="IPR009388">
    <property type="entry name" value="PSII_PsbY"/>
</dbReference>
<keyword evidence="2 8" id="KW-0602">Photosynthesis</keyword>
<reference evidence="9" key="2">
    <citation type="submission" date="2016-10" db="EMBL/GenBank/DDBJ databases">
        <authorList>
            <person name="de Groot N.N."/>
        </authorList>
    </citation>
    <scope>NUCLEOTIDE SEQUENCE</scope>
    <source>
        <strain evidence="9">H.1444</strain>
    </source>
</reference>
<comment type="similarity">
    <text evidence="8">Belongs to the PsbY family.</text>
</comment>
<reference evidence="9" key="1">
    <citation type="submission" date="2016-10" db="EMBL/GenBank/DDBJ databases">
        <title>Chloroplast genomes as a tool to resolve red algal phylogenies: a case study in the Nemaliales.</title>
        <authorList>
            <person name="Costa J.F."/>
            <person name="Lin S.M."/>
            <person name="Macaya E.C."/>
            <person name="Fernandez-Garcia C."/>
            <person name="Verbruggen H."/>
        </authorList>
    </citation>
    <scope>NUCLEOTIDE SEQUENCE</scope>
    <source>
        <strain evidence="9">H.1444</strain>
    </source>
</reference>
<keyword evidence="9" id="KW-0150">Chloroplast</keyword>
<comment type="subunit">
    <text evidence="8">PSII is composed of 1 copy each of membrane proteins PsbA, PsbB, PsbC, PsbD, PsbE, PsbF, PsbH, PsbI, PsbJ, PsbK, PsbL, PsbM, PsbT, PsbY, PsbZ, Psb30/Ycf12, at least 3 peripheral proteins of the oxygen-evolving complex and a large number of cofactors. It forms dimeric complexes.</text>
</comment>
<dbReference type="EMBL" id="LT622871">
    <property type="protein sequence ID" value="SCW22897.1"/>
    <property type="molecule type" value="Genomic_DNA"/>
</dbReference>
<evidence type="ECO:0000256" key="6">
    <source>
        <dbReference type="ARBA" id="ARBA00023136"/>
    </source>
</evidence>
<feature type="topological domain" description="Lumenal" evidence="8">
    <location>
        <begin position="1"/>
        <end position="4"/>
    </location>
</feature>
<accession>A0A1G4NW73</accession>
<keyword evidence="7 8" id="KW-0604">Photosystem II</keyword>
<keyword evidence="9" id="KW-0934">Plastid</keyword>
<evidence type="ECO:0000256" key="1">
    <source>
        <dbReference type="ARBA" id="ARBA00004370"/>
    </source>
</evidence>
<keyword evidence="6 8" id="KW-0472">Membrane</keyword>
<geneLocation type="chloroplast" evidence="9"/>
<evidence type="ECO:0000256" key="8">
    <source>
        <dbReference type="HAMAP-Rule" id="MF_00717"/>
    </source>
</evidence>
<organism evidence="9">
    <name type="scientific">Nemalion sp. H.1444</name>
    <dbReference type="NCBI Taxonomy" id="1907586"/>
    <lineage>
        <taxon>Eukaryota</taxon>
        <taxon>Rhodophyta</taxon>
        <taxon>Florideophyceae</taxon>
        <taxon>Nemaliophycidae</taxon>
        <taxon>Nemaliales</taxon>
        <taxon>Nemaliaceae</taxon>
        <taxon>Nemalion</taxon>
    </lineage>
</organism>
<comment type="function">
    <text evidence="8">Loosely associated component of the core of photosystem II (PSII). PSII is a light-driven water plastoquinone oxidoreductase, using light energy to abstract electrons from H(2)O, generating a proton gradient subsequently used for ATP formation.</text>
</comment>
<gene>
    <name evidence="8 9" type="primary">psbY</name>
    <name evidence="9" type="ORF">H1444_21</name>
</gene>
<dbReference type="GO" id="GO:0009523">
    <property type="term" value="C:photosystem II"/>
    <property type="evidence" value="ECO:0007669"/>
    <property type="project" value="UniProtKB-KW"/>
</dbReference>
<dbReference type="GO" id="GO:0015979">
    <property type="term" value="P:photosynthesis"/>
    <property type="evidence" value="ECO:0007669"/>
    <property type="project" value="UniProtKB-UniRule"/>
</dbReference>
<dbReference type="GO" id="GO:0030145">
    <property type="term" value="F:manganese ion binding"/>
    <property type="evidence" value="ECO:0007669"/>
    <property type="project" value="InterPro"/>
</dbReference>
<evidence type="ECO:0000256" key="7">
    <source>
        <dbReference type="ARBA" id="ARBA00023276"/>
    </source>
</evidence>
<evidence type="ECO:0000313" key="9">
    <source>
        <dbReference type="EMBL" id="SCW22897.1"/>
    </source>
</evidence>
<proteinExistence type="inferred from homology"/>
<feature type="topological domain" description="Stromal" evidence="8">
    <location>
        <begin position="24"/>
        <end position="36"/>
    </location>
</feature>
<keyword evidence="3 8" id="KW-0812">Transmembrane</keyword>
<evidence type="ECO:0000256" key="4">
    <source>
        <dbReference type="ARBA" id="ARBA00022989"/>
    </source>
</evidence>
<dbReference type="HAMAP" id="MF_00717">
    <property type="entry name" value="PSII_PsbY"/>
    <property type="match status" value="1"/>
</dbReference>